<sequence length="114" mass="13182">MFLNFIDWWDNDELTAMGGFSWTSLLEGHSKPRYILPPYEKRGWITPEANTFRVHFTPNHHMRVNSANANEWLCPRATIKFQLPLRVTNVYRDVATIVMGSRGVPGSDTTRSDK</sequence>
<gene>
    <name evidence="1" type="ORF">TCM_028403</name>
</gene>
<dbReference type="HOGENOM" id="CLU_2125579_0_0_1"/>
<dbReference type="InParanoid" id="A0A061GHP3"/>
<keyword evidence="2" id="KW-1185">Reference proteome</keyword>
<organism evidence="1 2">
    <name type="scientific">Theobroma cacao</name>
    <name type="common">Cacao</name>
    <name type="synonym">Cocoa</name>
    <dbReference type="NCBI Taxonomy" id="3641"/>
    <lineage>
        <taxon>Eukaryota</taxon>
        <taxon>Viridiplantae</taxon>
        <taxon>Streptophyta</taxon>
        <taxon>Embryophyta</taxon>
        <taxon>Tracheophyta</taxon>
        <taxon>Spermatophyta</taxon>
        <taxon>Magnoliopsida</taxon>
        <taxon>eudicotyledons</taxon>
        <taxon>Gunneridae</taxon>
        <taxon>Pentapetalae</taxon>
        <taxon>rosids</taxon>
        <taxon>malvids</taxon>
        <taxon>Malvales</taxon>
        <taxon>Malvaceae</taxon>
        <taxon>Byttnerioideae</taxon>
        <taxon>Theobroma</taxon>
    </lineage>
</organism>
<dbReference type="Gramene" id="EOY26574">
    <property type="protein sequence ID" value="EOY26574"/>
    <property type="gene ID" value="TCM_028403"/>
</dbReference>
<dbReference type="Proteomes" id="UP000026915">
    <property type="component" value="Chromosome 6"/>
</dbReference>
<proteinExistence type="predicted"/>
<dbReference type="AlphaFoldDB" id="A0A061GHP3"/>
<evidence type="ECO:0000313" key="1">
    <source>
        <dbReference type="EMBL" id="EOY26574.1"/>
    </source>
</evidence>
<dbReference type="EMBL" id="CM001884">
    <property type="protein sequence ID" value="EOY26574.1"/>
    <property type="molecule type" value="Genomic_DNA"/>
</dbReference>
<name>A0A061GHP3_THECC</name>
<protein>
    <submittedName>
        <fullName evidence="1">Uncharacterized protein</fullName>
    </submittedName>
</protein>
<evidence type="ECO:0000313" key="2">
    <source>
        <dbReference type="Proteomes" id="UP000026915"/>
    </source>
</evidence>
<reference evidence="1 2" key="1">
    <citation type="journal article" date="2013" name="Genome Biol.">
        <title>The genome sequence of the most widely cultivated cacao type and its use to identify candidate genes regulating pod color.</title>
        <authorList>
            <person name="Motamayor J.C."/>
            <person name="Mockaitis K."/>
            <person name="Schmutz J."/>
            <person name="Haiminen N."/>
            <person name="Iii D.L."/>
            <person name="Cornejo O."/>
            <person name="Findley S.D."/>
            <person name="Zheng P."/>
            <person name="Utro F."/>
            <person name="Royaert S."/>
            <person name="Saski C."/>
            <person name="Jenkins J."/>
            <person name="Podicheti R."/>
            <person name="Zhao M."/>
            <person name="Scheffler B.E."/>
            <person name="Stack J.C."/>
            <person name="Feltus F.A."/>
            <person name="Mustiga G.M."/>
            <person name="Amores F."/>
            <person name="Phillips W."/>
            <person name="Marelli J.P."/>
            <person name="May G.D."/>
            <person name="Shapiro H."/>
            <person name="Ma J."/>
            <person name="Bustamante C.D."/>
            <person name="Schnell R.J."/>
            <person name="Main D."/>
            <person name="Gilbert D."/>
            <person name="Parida L."/>
            <person name="Kuhn D.N."/>
        </authorList>
    </citation>
    <scope>NUCLEOTIDE SEQUENCE [LARGE SCALE GENOMIC DNA]</scope>
    <source>
        <strain evidence="2">cv. Matina 1-6</strain>
    </source>
</reference>
<accession>A0A061GHP3</accession>